<evidence type="ECO:0000256" key="4">
    <source>
        <dbReference type="ARBA" id="ARBA00023102"/>
    </source>
</evidence>
<keyword evidence="3 6" id="KW-0028">Amino-acid biosynthesis</keyword>
<dbReference type="UniPathway" id="UPA00031">
    <property type="reaction ID" value="UER00011"/>
</dbReference>
<comment type="caution">
    <text evidence="8">The sequence shown here is derived from an EMBL/GenBank/DDBJ whole genome shotgun (WGS) entry which is preliminary data.</text>
</comment>
<name>A0A1F4SSV1_UNCSA</name>
<evidence type="ECO:0000313" key="8">
    <source>
        <dbReference type="EMBL" id="OGC23508.1"/>
    </source>
</evidence>
<dbReference type="InterPro" id="IPR020568">
    <property type="entry name" value="Ribosomal_Su5_D2-typ_SF"/>
</dbReference>
<evidence type="ECO:0000313" key="9">
    <source>
        <dbReference type="Proteomes" id="UP000178417"/>
    </source>
</evidence>
<comment type="subcellular location">
    <subcellularLocation>
        <location evidence="6 7">Cytoplasm</location>
    </subcellularLocation>
</comment>
<dbReference type="HAMAP" id="MF_00076">
    <property type="entry name" value="HisB"/>
    <property type="match status" value="1"/>
</dbReference>
<protein>
    <recommendedName>
        <fullName evidence="2 6">Imidazoleglycerol-phosphate dehydratase</fullName>
        <shortName evidence="6">IGPD</shortName>
        <ecNumber evidence="6 7">4.2.1.19</ecNumber>
    </recommendedName>
</protein>
<dbReference type="PANTHER" id="PTHR23133:SF2">
    <property type="entry name" value="IMIDAZOLEGLYCEROL-PHOSPHATE DEHYDRATASE"/>
    <property type="match status" value="1"/>
</dbReference>
<dbReference type="Gene3D" id="3.30.230.40">
    <property type="entry name" value="Imidazole glycerol phosphate dehydratase, domain 1"/>
    <property type="match status" value="2"/>
</dbReference>
<dbReference type="AlphaFoldDB" id="A0A1F4SSV1"/>
<dbReference type="Pfam" id="PF00475">
    <property type="entry name" value="IGPD"/>
    <property type="match status" value="1"/>
</dbReference>
<dbReference type="Proteomes" id="UP000178417">
    <property type="component" value="Unassembled WGS sequence"/>
</dbReference>
<sequence>MKKRSSTIKRKTKETDISLKLVIDGTGKSKIDYPIPFLSHMFTLFAKHGLFDIALTATGDIDVDIHHLFEDTGICLGEAFAKALGNKKQIERYGHAIIPMDESLSDVKAAIDISGRPHLTYKVKFEPEVLLAKFKKENINLVLDPEMLREFFESFVYKAAISLHIDLIRGKNTHHKIESLFKAFGVALSKACKINPQKKGIPSTKGVL</sequence>
<dbReference type="PROSITE" id="PS00955">
    <property type="entry name" value="IGP_DEHYDRATASE_2"/>
    <property type="match status" value="1"/>
</dbReference>
<dbReference type="NCBIfam" id="NF002111">
    <property type="entry name" value="PRK00951.2-1"/>
    <property type="match status" value="1"/>
</dbReference>
<comment type="similarity">
    <text evidence="6 7">Belongs to the imidazoleglycerol-phosphate dehydratase family.</text>
</comment>
<comment type="catalytic activity">
    <reaction evidence="6 7">
        <text>D-erythro-1-(imidazol-4-yl)glycerol 3-phosphate = 3-(imidazol-4-yl)-2-oxopropyl phosphate + H2O</text>
        <dbReference type="Rhea" id="RHEA:11040"/>
        <dbReference type="ChEBI" id="CHEBI:15377"/>
        <dbReference type="ChEBI" id="CHEBI:57766"/>
        <dbReference type="ChEBI" id="CHEBI:58278"/>
        <dbReference type="EC" id="4.2.1.19"/>
    </reaction>
</comment>
<dbReference type="CDD" id="cd07914">
    <property type="entry name" value="IGPD"/>
    <property type="match status" value="1"/>
</dbReference>
<evidence type="ECO:0000256" key="7">
    <source>
        <dbReference type="RuleBase" id="RU000599"/>
    </source>
</evidence>
<dbReference type="InterPro" id="IPR020565">
    <property type="entry name" value="ImidazoleglycerP_deHydtase_CS"/>
</dbReference>
<dbReference type="SUPFAM" id="SSF54211">
    <property type="entry name" value="Ribosomal protein S5 domain 2-like"/>
    <property type="match status" value="2"/>
</dbReference>
<dbReference type="InterPro" id="IPR000807">
    <property type="entry name" value="ImidazoleglycerolP_deHydtase"/>
</dbReference>
<reference evidence="8 9" key="1">
    <citation type="journal article" date="2016" name="Nat. Commun.">
        <title>Thousands of microbial genomes shed light on interconnected biogeochemical processes in an aquifer system.</title>
        <authorList>
            <person name="Anantharaman K."/>
            <person name="Brown C.T."/>
            <person name="Hug L.A."/>
            <person name="Sharon I."/>
            <person name="Castelle C.J."/>
            <person name="Probst A.J."/>
            <person name="Thomas B.C."/>
            <person name="Singh A."/>
            <person name="Wilkins M.J."/>
            <person name="Karaoz U."/>
            <person name="Brodie E.L."/>
            <person name="Williams K.H."/>
            <person name="Hubbard S.S."/>
            <person name="Banfield J.F."/>
        </authorList>
    </citation>
    <scope>NUCLEOTIDE SEQUENCE [LARGE SCALE GENOMIC DNA]</scope>
</reference>
<dbReference type="PANTHER" id="PTHR23133">
    <property type="entry name" value="IMIDAZOLEGLYCEROL-PHOSPHATE DEHYDRATASE HIS7"/>
    <property type="match status" value="1"/>
</dbReference>
<dbReference type="STRING" id="1802579.A2310_02780"/>
<evidence type="ECO:0000256" key="2">
    <source>
        <dbReference type="ARBA" id="ARBA00016664"/>
    </source>
</evidence>
<gene>
    <name evidence="6" type="primary">hisB</name>
    <name evidence="8" type="ORF">A2310_02780</name>
</gene>
<dbReference type="GO" id="GO:0000105">
    <property type="term" value="P:L-histidine biosynthetic process"/>
    <property type="evidence" value="ECO:0007669"/>
    <property type="project" value="UniProtKB-UniRule"/>
</dbReference>
<dbReference type="InterPro" id="IPR038494">
    <property type="entry name" value="IGPD_sf"/>
</dbReference>
<dbReference type="EMBL" id="MEUB01000017">
    <property type="protein sequence ID" value="OGC23508.1"/>
    <property type="molecule type" value="Genomic_DNA"/>
</dbReference>
<dbReference type="GO" id="GO:0005737">
    <property type="term" value="C:cytoplasm"/>
    <property type="evidence" value="ECO:0007669"/>
    <property type="project" value="UniProtKB-SubCell"/>
</dbReference>
<dbReference type="PROSITE" id="PS00954">
    <property type="entry name" value="IGP_DEHYDRATASE_1"/>
    <property type="match status" value="1"/>
</dbReference>
<dbReference type="FunFam" id="3.30.230.40:FF:000001">
    <property type="entry name" value="Imidazoleglycerol-phosphate dehydratase HisB"/>
    <property type="match status" value="1"/>
</dbReference>
<accession>A0A1F4SSV1</accession>
<organism evidence="8 9">
    <name type="scientific">candidate division WOR-1 bacterium RIFOXYB2_FULL_37_13</name>
    <dbReference type="NCBI Taxonomy" id="1802579"/>
    <lineage>
        <taxon>Bacteria</taxon>
        <taxon>Bacillati</taxon>
        <taxon>Saganbacteria</taxon>
    </lineage>
</organism>
<keyword evidence="4 6" id="KW-0368">Histidine biosynthesis</keyword>
<dbReference type="GO" id="GO:0004424">
    <property type="term" value="F:imidazoleglycerol-phosphate dehydratase activity"/>
    <property type="evidence" value="ECO:0007669"/>
    <property type="project" value="UniProtKB-UniRule"/>
</dbReference>
<proteinExistence type="inferred from homology"/>
<evidence type="ECO:0000256" key="6">
    <source>
        <dbReference type="HAMAP-Rule" id="MF_00076"/>
    </source>
</evidence>
<comment type="pathway">
    <text evidence="1 6 7">Amino-acid biosynthesis; L-histidine biosynthesis; L-histidine from 5-phospho-alpha-D-ribose 1-diphosphate: step 6/9.</text>
</comment>
<keyword evidence="5 6" id="KW-0456">Lyase</keyword>
<dbReference type="EC" id="4.2.1.19" evidence="6 7"/>
<evidence type="ECO:0000256" key="3">
    <source>
        <dbReference type="ARBA" id="ARBA00022605"/>
    </source>
</evidence>
<dbReference type="NCBIfam" id="NF002114">
    <property type="entry name" value="PRK00951.2-4"/>
    <property type="match status" value="1"/>
</dbReference>
<keyword evidence="6" id="KW-0963">Cytoplasm</keyword>
<dbReference type="FunFam" id="3.30.230.40:FF:000003">
    <property type="entry name" value="Imidazoleglycerol-phosphate dehydratase HisB"/>
    <property type="match status" value="1"/>
</dbReference>
<evidence type="ECO:0000256" key="5">
    <source>
        <dbReference type="ARBA" id="ARBA00023239"/>
    </source>
</evidence>
<evidence type="ECO:0000256" key="1">
    <source>
        <dbReference type="ARBA" id="ARBA00005047"/>
    </source>
</evidence>